<comment type="subcellular location">
    <subcellularLocation>
        <location evidence="1">Membrane</location>
        <topology evidence="1">Multi-pass membrane protein</topology>
    </subcellularLocation>
</comment>
<evidence type="ECO:0000313" key="7">
    <source>
        <dbReference type="EMBL" id="TFK27191.1"/>
    </source>
</evidence>
<accession>A0A5C3LFC0</accession>
<sequence length="418" mass="46474">MSGSYSRLPNPTSNIHDPERELADAFELNDEDDKNDHPIDSVDINNRHQFRQTQTSTTVQVNDGYSSIPPAYDFERLDYDFPPPGSPPKPTPRALPNHWGNSNGLIPDTPDIPQRPQQSLFRRTLGSLFPSRYQALPTSESSRPVGGGTDNDGVFANVTAKPQASRTEQASDGSIYVVPEDAQKETPPTYAEAQADAVPPYWETTVLAPASMDPNADMIIDDMATGSFIVFALNLIFSFFFQFVGFFLTYLLHTTHAAKYGSRAGLGLTLIQYGFYSRMAIEEESSRDDHNYAYWGHITPGANATATTENPANDPQQMANSSTTSKDWLSFLFMTLGWFLLLSSCVGFWRVKRWESSLRAPPAEPTQPEDVERDEAVRRNIALIFGFPQQQANDPVRQQAAIAAELRLQRDLQAAGLL</sequence>
<proteinExistence type="predicted"/>
<feature type="region of interest" description="Disordered" evidence="5">
    <location>
        <begin position="132"/>
        <end position="155"/>
    </location>
</feature>
<dbReference type="AlphaFoldDB" id="A0A5C3LFC0"/>
<dbReference type="CDD" id="cd22212">
    <property type="entry name" value="NDFIP-like"/>
    <property type="match status" value="1"/>
</dbReference>
<feature type="compositionally biased region" description="Pro residues" evidence="5">
    <location>
        <begin position="81"/>
        <end position="93"/>
    </location>
</feature>
<evidence type="ECO:0000256" key="6">
    <source>
        <dbReference type="SAM" id="Phobius"/>
    </source>
</evidence>
<dbReference type="InterPro" id="IPR019325">
    <property type="entry name" value="NEDD4/Bsd2"/>
</dbReference>
<keyword evidence="4 6" id="KW-0472">Membrane</keyword>
<dbReference type="GO" id="GO:0006511">
    <property type="term" value="P:ubiquitin-dependent protein catabolic process"/>
    <property type="evidence" value="ECO:0007669"/>
    <property type="project" value="TreeGrafter"/>
</dbReference>
<dbReference type="STRING" id="230819.A0A5C3LFC0"/>
<evidence type="ECO:0000256" key="3">
    <source>
        <dbReference type="ARBA" id="ARBA00022989"/>
    </source>
</evidence>
<keyword evidence="8" id="KW-1185">Reference proteome</keyword>
<evidence type="ECO:0008006" key="9">
    <source>
        <dbReference type="Google" id="ProtNLM"/>
    </source>
</evidence>
<evidence type="ECO:0000256" key="1">
    <source>
        <dbReference type="ARBA" id="ARBA00004141"/>
    </source>
</evidence>
<dbReference type="GO" id="GO:0005794">
    <property type="term" value="C:Golgi apparatus"/>
    <property type="evidence" value="ECO:0007669"/>
    <property type="project" value="TreeGrafter"/>
</dbReference>
<dbReference type="Proteomes" id="UP000307440">
    <property type="component" value="Unassembled WGS sequence"/>
</dbReference>
<dbReference type="GO" id="GO:0048471">
    <property type="term" value="C:perinuclear region of cytoplasm"/>
    <property type="evidence" value="ECO:0007669"/>
    <property type="project" value="TreeGrafter"/>
</dbReference>
<dbReference type="PANTHER" id="PTHR13396:SF5">
    <property type="entry name" value="NEDD4 FAMILY INTERACTING PROTEIN"/>
    <property type="match status" value="1"/>
</dbReference>
<protein>
    <recommendedName>
        <fullName evidence="9">Metal homeostatis protein bsd2</fullName>
    </recommendedName>
</protein>
<dbReference type="OrthoDB" id="10003116at2759"/>
<dbReference type="PANTHER" id="PTHR13396">
    <property type="entry name" value="NEDD4 FAMILY INTERACTING PROTEIN 1/2"/>
    <property type="match status" value="1"/>
</dbReference>
<dbReference type="GO" id="GO:0007034">
    <property type="term" value="P:vacuolar transport"/>
    <property type="evidence" value="ECO:0007669"/>
    <property type="project" value="InterPro"/>
</dbReference>
<gene>
    <name evidence="7" type="ORF">FA15DRAFT_666693</name>
</gene>
<feature type="transmembrane region" description="Helical" evidence="6">
    <location>
        <begin position="328"/>
        <end position="349"/>
    </location>
</feature>
<feature type="region of interest" description="Disordered" evidence="5">
    <location>
        <begin position="76"/>
        <end position="116"/>
    </location>
</feature>
<dbReference type="GO" id="GO:0005783">
    <property type="term" value="C:endoplasmic reticulum"/>
    <property type="evidence" value="ECO:0007669"/>
    <property type="project" value="TreeGrafter"/>
</dbReference>
<name>A0A5C3LFC0_COPMA</name>
<feature type="compositionally biased region" description="Polar residues" evidence="5">
    <location>
        <begin position="1"/>
        <end position="15"/>
    </location>
</feature>
<evidence type="ECO:0000256" key="4">
    <source>
        <dbReference type="ARBA" id="ARBA00023136"/>
    </source>
</evidence>
<dbReference type="GO" id="GO:0030001">
    <property type="term" value="P:metal ion transport"/>
    <property type="evidence" value="ECO:0007669"/>
    <property type="project" value="InterPro"/>
</dbReference>
<keyword evidence="3 6" id="KW-1133">Transmembrane helix</keyword>
<reference evidence="7 8" key="1">
    <citation type="journal article" date="2019" name="Nat. Ecol. Evol.">
        <title>Megaphylogeny resolves global patterns of mushroom evolution.</title>
        <authorList>
            <person name="Varga T."/>
            <person name="Krizsan K."/>
            <person name="Foldi C."/>
            <person name="Dima B."/>
            <person name="Sanchez-Garcia M."/>
            <person name="Sanchez-Ramirez S."/>
            <person name="Szollosi G.J."/>
            <person name="Szarkandi J.G."/>
            <person name="Papp V."/>
            <person name="Albert L."/>
            <person name="Andreopoulos W."/>
            <person name="Angelini C."/>
            <person name="Antonin V."/>
            <person name="Barry K.W."/>
            <person name="Bougher N.L."/>
            <person name="Buchanan P."/>
            <person name="Buyck B."/>
            <person name="Bense V."/>
            <person name="Catcheside P."/>
            <person name="Chovatia M."/>
            <person name="Cooper J."/>
            <person name="Damon W."/>
            <person name="Desjardin D."/>
            <person name="Finy P."/>
            <person name="Geml J."/>
            <person name="Haridas S."/>
            <person name="Hughes K."/>
            <person name="Justo A."/>
            <person name="Karasinski D."/>
            <person name="Kautmanova I."/>
            <person name="Kiss B."/>
            <person name="Kocsube S."/>
            <person name="Kotiranta H."/>
            <person name="LaButti K.M."/>
            <person name="Lechner B.E."/>
            <person name="Liimatainen K."/>
            <person name="Lipzen A."/>
            <person name="Lukacs Z."/>
            <person name="Mihaltcheva S."/>
            <person name="Morgado L.N."/>
            <person name="Niskanen T."/>
            <person name="Noordeloos M.E."/>
            <person name="Ohm R.A."/>
            <person name="Ortiz-Santana B."/>
            <person name="Ovrebo C."/>
            <person name="Racz N."/>
            <person name="Riley R."/>
            <person name="Savchenko A."/>
            <person name="Shiryaev A."/>
            <person name="Soop K."/>
            <person name="Spirin V."/>
            <person name="Szebenyi C."/>
            <person name="Tomsovsky M."/>
            <person name="Tulloss R.E."/>
            <person name="Uehling J."/>
            <person name="Grigoriev I.V."/>
            <person name="Vagvolgyi C."/>
            <person name="Papp T."/>
            <person name="Martin F.M."/>
            <person name="Miettinen O."/>
            <person name="Hibbett D.S."/>
            <person name="Nagy L.G."/>
        </authorList>
    </citation>
    <scope>NUCLEOTIDE SEQUENCE [LARGE SCALE GENOMIC DNA]</scope>
    <source>
        <strain evidence="7 8">CBS 121175</strain>
    </source>
</reference>
<evidence type="ECO:0000313" key="8">
    <source>
        <dbReference type="Proteomes" id="UP000307440"/>
    </source>
</evidence>
<dbReference type="EMBL" id="ML210167">
    <property type="protein sequence ID" value="TFK27191.1"/>
    <property type="molecule type" value="Genomic_DNA"/>
</dbReference>
<dbReference type="Pfam" id="PF10176">
    <property type="entry name" value="NEDD4_Bsd2"/>
    <property type="match status" value="1"/>
</dbReference>
<evidence type="ECO:0000256" key="2">
    <source>
        <dbReference type="ARBA" id="ARBA00022692"/>
    </source>
</evidence>
<dbReference type="GO" id="GO:0016020">
    <property type="term" value="C:membrane"/>
    <property type="evidence" value="ECO:0007669"/>
    <property type="project" value="UniProtKB-SubCell"/>
</dbReference>
<organism evidence="7 8">
    <name type="scientific">Coprinopsis marcescibilis</name>
    <name type="common">Agaric fungus</name>
    <name type="synonym">Psathyrella marcescibilis</name>
    <dbReference type="NCBI Taxonomy" id="230819"/>
    <lineage>
        <taxon>Eukaryota</taxon>
        <taxon>Fungi</taxon>
        <taxon>Dikarya</taxon>
        <taxon>Basidiomycota</taxon>
        <taxon>Agaricomycotina</taxon>
        <taxon>Agaricomycetes</taxon>
        <taxon>Agaricomycetidae</taxon>
        <taxon>Agaricales</taxon>
        <taxon>Agaricineae</taxon>
        <taxon>Psathyrellaceae</taxon>
        <taxon>Coprinopsis</taxon>
    </lineage>
</organism>
<feature type="region of interest" description="Disordered" evidence="5">
    <location>
        <begin position="1"/>
        <end position="59"/>
    </location>
</feature>
<dbReference type="GO" id="GO:0031398">
    <property type="term" value="P:positive regulation of protein ubiquitination"/>
    <property type="evidence" value="ECO:0007669"/>
    <property type="project" value="TreeGrafter"/>
</dbReference>
<keyword evidence="2 6" id="KW-0812">Transmembrane</keyword>
<feature type="transmembrane region" description="Helical" evidence="6">
    <location>
        <begin position="228"/>
        <end position="252"/>
    </location>
</feature>
<evidence type="ECO:0000256" key="5">
    <source>
        <dbReference type="SAM" id="MobiDB-lite"/>
    </source>
</evidence>